<dbReference type="OrthoDB" id="10598291at2759"/>
<name>A0A834H442_RHOSS</name>
<dbReference type="EMBL" id="WJXA01000004">
    <property type="protein sequence ID" value="KAF7145189.1"/>
    <property type="molecule type" value="Genomic_DNA"/>
</dbReference>
<proteinExistence type="predicted"/>
<evidence type="ECO:0000313" key="3">
    <source>
        <dbReference type="Proteomes" id="UP000626092"/>
    </source>
</evidence>
<dbReference type="AlphaFoldDB" id="A0A834H442"/>
<dbReference type="Proteomes" id="UP000626092">
    <property type="component" value="Unassembled WGS sequence"/>
</dbReference>
<accession>A0A834H442</accession>
<protein>
    <submittedName>
        <fullName evidence="2">Uncharacterized protein</fullName>
    </submittedName>
</protein>
<comment type="caution">
    <text evidence="2">The sequence shown here is derived from an EMBL/GenBank/DDBJ whole genome shotgun (WGS) entry which is preliminary data.</text>
</comment>
<sequence length="214" mass="23158">MRKAKACSKVVSLVDSETIDFCFGSGEAKVACFNGDHLQSHPVPGYSTSYFFTWRFASWPTTSQIAQPQTTSQVQLPHGSRRLTRSNASRAPSRNSSQPQDEDVDENCELDDDLIAECEVGIAGQVGFLTVSIPMAKSAGKQSAGTSKDVPALVANVGTRKDIPTLAKSVGIGLSRWSTTSALSKRWYRAHRAIAALCDTSANAFGRWQIPNFL</sequence>
<organism evidence="2 3">
    <name type="scientific">Rhododendron simsii</name>
    <name type="common">Sims's rhododendron</name>
    <dbReference type="NCBI Taxonomy" id="118357"/>
    <lineage>
        <taxon>Eukaryota</taxon>
        <taxon>Viridiplantae</taxon>
        <taxon>Streptophyta</taxon>
        <taxon>Embryophyta</taxon>
        <taxon>Tracheophyta</taxon>
        <taxon>Spermatophyta</taxon>
        <taxon>Magnoliopsida</taxon>
        <taxon>eudicotyledons</taxon>
        <taxon>Gunneridae</taxon>
        <taxon>Pentapetalae</taxon>
        <taxon>asterids</taxon>
        <taxon>Ericales</taxon>
        <taxon>Ericaceae</taxon>
        <taxon>Ericoideae</taxon>
        <taxon>Rhodoreae</taxon>
        <taxon>Rhododendron</taxon>
    </lineage>
</organism>
<feature type="compositionally biased region" description="Low complexity" evidence="1">
    <location>
        <begin position="86"/>
        <end position="99"/>
    </location>
</feature>
<reference evidence="2" key="1">
    <citation type="submission" date="2019-11" db="EMBL/GenBank/DDBJ databases">
        <authorList>
            <person name="Liu Y."/>
            <person name="Hou J."/>
            <person name="Li T.-Q."/>
            <person name="Guan C.-H."/>
            <person name="Wu X."/>
            <person name="Wu H.-Z."/>
            <person name="Ling F."/>
            <person name="Zhang R."/>
            <person name="Shi X.-G."/>
            <person name="Ren J.-P."/>
            <person name="Chen E.-F."/>
            <person name="Sun J.-M."/>
        </authorList>
    </citation>
    <scope>NUCLEOTIDE SEQUENCE</scope>
    <source>
        <strain evidence="2">Adult_tree_wgs_1</strain>
        <tissue evidence="2">Leaves</tissue>
    </source>
</reference>
<feature type="compositionally biased region" description="Polar residues" evidence="1">
    <location>
        <begin position="66"/>
        <end position="75"/>
    </location>
</feature>
<keyword evidence="3" id="KW-1185">Reference proteome</keyword>
<gene>
    <name evidence="2" type="ORF">RHSIM_Rhsim04G0178200</name>
</gene>
<evidence type="ECO:0000256" key="1">
    <source>
        <dbReference type="SAM" id="MobiDB-lite"/>
    </source>
</evidence>
<evidence type="ECO:0000313" key="2">
    <source>
        <dbReference type="EMBL" id="KAF7145189.1"/>
    </source>
</evidence>
<feature type="region of interest" description="Disordered" evidence="1">
    <location>
        <begin position="66"/>
        <end position="106"/>
    </location>
</feature>